<evidence type="ECO:0000259" key="3">
    <source>
        <dbReference type="Pfam" id="PF08659"/>
    </source>
</evidence>
<accession>A0AAD7C0S8</accession>
<dbReference type="PANTHER" id="PTHR43775">
    <property type="entry name" value="FATTY ACID SYNTHASE"/>
    <property type="match status" value="1"/>
</dbReference>
<protein>
    <submittedName>
        <fullName evidence="4">KR domain-containing protein</fullName>
    </submittedName>
</protein>
<dbReference type="InterPro" id="IPR013968">
    <property type="entry name" value="PKS_KR"/>
</dbReference>
<dbReference type="EMBL" id="JARKIE010000468">
    <property type="protein sequence ID" value="KAJ7635849.1"/>
    <property type="molecule type" value="Genomic_DNA"/>
</dbReference>
<evidence type="ECO:0000256" key="1">
    <source>
        <dbReference type="ARBA" id="ARBA00022450"/>
    </source>
</evidence>
<dbReference type="InterPro" id="IPR050091">
    <property type="entry name" value="PKS_NRPS_Biosynth_Enz"/>
</dbReference>
<reference evidence="4" key="1">
    <citation type="submission" date="2023-03" db="EMBL/GenBank/DDBJ databases">
        <title>Massive genome expansion in bonnet fungi (Mycena s.s.) driven by repeated elements and novel gene families across ecological guilds.</title>
        <authorList>
            <consortium name="Lawrence Berkeley National Laboratory"/>
            <person name="Harder C.B."/>
            <person name="Miyauchi S."/>
            <person name="Viragh M."/>
            <person name="Kuo A."/>
            <person name="Thoen E."/>
            <person name="Andreopoulos B."/>
            <person name="Lu D."/>
            <person name="Skrede I."/>
            <person name="Drula E."/>
            <person name="Henrissat B."/>
            <person name="Morin E."/>
            <person name="Kohler A."/>
            <person name="Barry K."/>
            <person name="LaButti K."/>
            <person name="Morin E."/>
            <person name="Salamov A."/>
            <person name="Lipzen A."/>
            <person name="Mereny Z."/>
            <person name="Hegedus B."/>
            <person name="Baldrian P."/>
            <person name="Stursova M."/>
            <person name="Weitz H."/>
            <person name="Taylor A."/>
            <person name="Grigoriev I.V."/>
            <person name="Nagy L.G."/>
            <person name="Martin F."/>
            <person name="Kauserud H."/>
        </authorList>
    </citation>
    <scope>NUCLEOTIDE SEQUENCE</scope>
    <source>
        <strain evidence="4">CBHHK067</strain>
    </source>
</reference>
<dbReference type="Pfam" id="PF08659">
    <property type="entry name" value="KR"/>
    <property type="match status" value="1"/>
</dbReference>
<evidence type="ECO:0000256" key="2">
    <source>
        <dbReference type="ARBA" id="ARBA00022553"/>
    </source>
</evidence>
<evidence type="ECO:0000313" key="5">
    <source>
        <dbReference type="Proteomes" id="UP001221757"/>
    </source>
</evidence>
<keyword evidence="2" id="KW-0597">Phosphoprotein</keyword>
<keyword evidence="5" id="KW-1185">Reference proteome</keyword>
<dbReference type="Gene3D" id="3.40.50.720">
    <property type="entry name" value="NAD(P)-binding Rossmann-like Domain"/>
    <property type="match status" value="1"/>
</dbReference>
<dbReference type="GO" id="GO:0006633">
    <property type="term" value="P:fatty acid biosynthetic process"/>
    <property type="evidence" value="ECO:0007669"/>
    <property type="project" value="TreeGrafter"/>
</dbReference>
<gene>
    <name evidence="4" type="ORF">B0H17DRAFT_961395</name>
</gene>
<sequence>SLPAPLAGCFHMTMVLSDALFLDQTPDTFRTVYDSKIRVFEVFYGAVEIQRLDFVVVISSFSGLVGVPGQSNYASACNALDGALSRHPNAFSLIAPGIWMRGIWLVCANMHP</sequence>
<comment type="caution">
    <text evidence="4">The sequence shown here is derived from an EMBL/GenBank/DDBJ whole genome shotgun (WGS) entry which is preliminary data.</text>
</comment>
<dbReference type="PANTHER" id="PTHR43775:SF37">
    <property type="entry name" value="SI:DKEY-61P9.11"/>
    <property type="match status" value="1"/>
</dbReference>
<name>A0AAD7C0S8_MYCRO</name>
<feature type="domain" description="Ketoreductase (KR)" evidence="3">
    <location>
        <begin position="4"/>
        <end position="84"/>
    </location>
</feature>
<keyword evidence="1" id="KW-0596">Phosphopantetheine</keyword>
<dbReference type="AlphaFoldDB" id="A0AAD7C0S8"/>
<dbReference type="InterPro" id="IPR036291">
    <property type="entry name" value="NAD(P)-bd_dom_sf"/>
</dbReference>
<proteinExistence type="predicted"/>
<dbReference type="SUPFAM" id="SSF51735">
    <property type="entry name" value="NAD(P)-binding Rossmann-fold domains"/>
    <property type="match status" value="1"/>
</dbReference>
<evidence type="ECO:0000313" key="4">
    <source>
        <dbReference type="EMBL" id="KAJ7635849.1"/>
    </source>
</evidence>
<feature type="non-terminal residue" evidence="4">
    <location>
        <position position="1"/>
    </location>
</feature>
<dbReference type="GO" id="GO:0044550">
    <property type="term" value="P:secondary metabolite biosynthetic process"/>
    <property type="evidence" value="ECO:0007669"/>
    <property type="project" value="TreeGrafter"/>
</dbReference>
<dbReference type="GO" id="GO:0004312">
    <property type="term" value="F:fatty acid synthase activity"/>
    <property type="evidence" value="ECO:0007669"/>
    <property type="project" value="TreeGrafter"/>
</dbReference>
<organism evidence="4 5">
    <name type="scientific">Mycena rosella</name>
    <name type="common">Pink bonnet</name>
    <name type="synonym">Agaricus rosellus</name>
    <dbReference type="NCBI Taxonomy" id="1033263"/>
    <lineage>
        <taxon>Eukaryota</taxon>
        <taxon>Fungi</taxon>
        <taxon>Dikarya</taxon>
        <taxon>Basidiomycota</taxon>
        <taxon>Agaricomycotina</taxon>
        <taxon>Agaricomycetes</taxon>
        <taxon>Agaricomycetidae</taxon>
        <taxon>Agaricales</taxon>
        <taxon>Marasmiineae</taxon>
        <taxon>Mycenaceae</taxon>
        <taxon>Mycena</taxon>
    </lineage>
</organism>
<dbReference type="Proteomes" id="UP001221757">
    <property type="component" value="Unassembled WGS sequence"/>
</dbReference>